<dbReference type="PANTHER" id="PTHR33318">
    <property type="entry name" value="ASPARTYL/GLUTAMYL-TRNA(ASN/GLN) AMIDOTRANSFERASE SUBUNIT"/>
    <property type="match status" value="1"/>
</dbReference>
<sequence>MGCCFLGCFLSSKRRKKNNSGSPRRKIDGGNVTSVDQVVCAPEKAINLVPESSEECVERQVSLNKQKRVTFDSNVETFDISCYGSTDSIVVSNNVIDVDDDERKNEDGIDDSIESITFCVGDLGSSDVGSHPQTQNNRYQNFRDSDDEAMECDDEVNVLVEVDDDSDNKNDDEGMLREEVWSEAIPTASLESRKDMSLTGVDLQEVNSPVVSSGIFENVLSPVGNLNQWKAVNAKGSQPVKAQEKENFTADGEAPPISYSSELKIKESSFTSKPLSHHQAENQNNDTSLDSSLSNWLGSSGTKTRSVEEGSPLVRNIEDRPILGAWTHEEVKVFSASPPPRKSPRRNPDDRPIIGTVGTYWKHGNEAEDCVSATSCEKKNLRSPTSCKGIPNTTSKYRLQRG</sequence>
<reference evidence="2" key="1">
    <citation type="submission" date="2023-02" db="EMBL/GenBank/DDBJ databases">
        <title>Genome of toxic invasive species Heracleum sosnowskyi carries increased number of genes despite the absence of recent whole-genome duplications.</title>
        <authorList>
            <person name="Schelkunov M."/>
            <person name="Shtratnikova V."/>
            <person name="Makarenko M."/>
            <person name="Klepikova A."/>
            <person name="Omelchenko D."/>
            <person name="Novikova G."/>
            <person name="Obukhova E."/>
            <person name="Bogdanov V."/>
            <person name="Penin A."/>
            <person name="Logacheva M."/>
        </authorList>
    </citation>
    <scope>NUCLEOTIDE SEQUENCE</scope>
    <source>
        <strain evidence="2">Hsosn_3</strain>
        <tissue evidence="2">Leaf</tissue>
    </source>
</reference>
<feature type="compositionally biased region" description="Low complexity" evidence="1">
    <location>
        <begin position="282"/>
        <end position="295"/>
    </location>
</feature>
<dbReference type="PANTHER" id="PTHR33318:SF4">
    <property type="entry name" value="OS04G0511700 PROTEIN"/>
    <property type="match status" value="1"/>
</dbReference>
<dbReference type="GO" id="GO:0007142">
    <property type="term" value="P:male meiosis II"/>
    <property type="evidence" value="ECO:0007669"/>
    <property type="project" value="InterPro"/>
</dbReference>
<organism evidence="2 3">
    <name type="scientific">Heracleum sosnowskyi</name>
    <dbReference type="NCBI Taxonomy" id="360622"/>
    <lineage>
        <taxon>Eukaryota</taxon>
        <taxon>Viridiplantae</taxon>
        <taxon>Streptophyta</taxon>
        <taxon>Embryophyta</taxon>
        <taxon>Tracheophyta</taxon>
        <taxon>Spermatophyta</taxon>
        <taxon>Magnoliopsida</taxon>
        <taxon>eudicotyledons</taxon>
        <taxon>Gunneridae</taxon>
        <taxon>Pentapetalae</taxon>
        <taxon>asterids</taxon>
        <taxon>campanulids</taxon>
        <taxon>Apiales</taxon>
        <taxon>Apiaceae</taxon>
        <taxon>Apioideae</taxon>
        <taxon>apioid superclade</taxon>
        <taxon>Tordylieae</taxon>
        <taxon>Tordyliinae</taxon>
        <taxon>Heracleum</taxon>
    </lineage>
</organism>
<feature type="region of interest" description="Disordered" evidence="1">
    <location>
        <begin position="333"/>
        <end position="356"/>
    </location>
</feature>
<dbReference type="AlphaFoldDB" id="A0AAD8GS04"/>
<accession>A0AAD8GS04</accession>
<protein>
    <submittedName>
        <fullName evidence="2">Nuclear polyadenylated RNA-binding protein 3-like</fullName>
    </submittedName>
</protein>
<keyword evidence="3" id="KW-1185">Reference proteome</keyword>
<comment type="caution">
    <text evidence="2">The sequence shown here is derived from an EMBL/GenBank/DDBJ whole genome shotgun (WGS) entry which is preliminary data.</text>
</comment>
<evidence type="ECO:0000313" key="2">
    <source>
        <dbReference type="EMBL" id="KAK1353307.1"/>
    </source>
</evidence>
<evidence type="ECO:0000313" key="3">
    <source>
        <dbReference type="Proteomes" id="UP001237642"/>
    </source>
</evidence>
<dbReference type="Proteomes" id="UP001237642">
    <property type="component" value="Unassembled WGS sequence"/>
</dbReference>
<dbReference type="InterPro" id="IPR039300">
    <property type="entry name" value="JASON"/>
</dbReference>
<gene>
    <name evidence="2" type="ORF">POM88_052442</name>
</gene>
<proteinExistence type="predicted"/>
<reference evidence="2" key="2">
    <citation type="submission" date="2023-05" db="EMBL/GenBank/DDBJ databases">
        <authorList>
            <person name="Schelkunov M.I."/>
        </authorList>
    </citation>
    <scope>NUCLEOTIDE SEQUENCE</scope>
    <source>
        <strain evidence="2">Hsosn_3</strain>
        <tissue evidence="2">Leaf</tissue>
    </source>
</reference>
<feature type="region of interest" description="Disordered" evidence="1">
    <location>
        <begin position="379"/>
        <end position="402"/>
    </location>
</feature>
<feature type="compositionally biased region" description="Polar residues" evidence="1">
    <location>
        <begin position="382"/>
        <end position="402"/>
    </location>
</feature>
<evidence type="ECO:0000256" key="1">
    <source>
        <dbReference type="SAM" id="MobiDB-lite"/>
    </source>
</evidence>
<name>A0AAD8GS04_9APIA</name>
<dbReference type="EMBL" id="JAUIZM010000013">
    <property type="protein sequence ID" value="KAK1353307.1"/>
    <property type="molecule type" value="Genomic_DNA"/>
</dbReference>
<feature type="region of interest" description="Disordered" evidence="1">
    <location>
        <begin position="237"/>
        <end position="256"/>
    </location>
</feature>
<feature type="region of interest" description="Disordered" evidence="1">
    <location>
        <begin position="270"/>
        <end position="312"/>
    </location>
</feature>